<dbReference type="RefSeq" id="WP_379517128.1">
    <property type="nucleotide sequence ID" value="NZ_JBHSPA010000031.1"/>
</dbReference>
<proteinExistence type="predicted"/>
<accession>A0ABW1CRH2</accession>
<dbReference type="CDD" id="cd07821">
    <property type="entry name" value="PYR_PYL_RCAR_like"/>
    <property type="match status" value="1"/>
</dbReference>
<evidence type="ECO:0000313" key="1">
    <source>
        <dbReference type="EMBL" id="MFC5827624.1"/>
    </source>
</evidence>
<dbReference type="InterPro" id="IPR023393">
    <property type="entry name" value="START-like_dom_sf"/>
</dbReference>
<dbReference type="Pfam" id="PF10604">
    <property type="entry name" value="Polyketide_cyc2"/>
    <property type="match status" value="1"/>
</dbReference>
<gene>
    <name evidence="1" type="ORF">ACFPZ3_27515</name>
</gene>
<sequence length="141" mass="15457">MATTSVNRTVPAAPEDVWELIGGFHALPDWLPYIAESTLQQGGRVRSLRNSDGDVIVERLTAYSEAERSYSYTILRAPFPVTAYLSTLRVFALPGRPDAAEVQWSGRFVPDGVSDAEAEALFSGIYREGLDALHATLTARQ</sequence>
<dbReference type="PANTHER" id="PTHR39332:SF7">
    <property type="entry name" value="SRPBCC FAMILY PROTEIN"/>
    <property type="match status" value="1"/>
</dbReference>
<dbReference type="PANTHER" id="PTHR39332">
    <property type="entry name" value="BLL4707 PROTEIN"/>
    <property type="match status" value="1"/>
</dbReference>
<comment type="caution">
    <text evidence="1">The sequence shown here is derived from an EMBL/GenBank/DDBJ whole genome shotgun (WGS) entry which is preliminary data.</text>
</comment>
<name>A0ABW1CRH2_9ACTN</name>
<evidence type="ECO:0000313" key="2">
    <source>
        <dbReference type="Proteomes" id="UP001596058"/>
    </source>
</evidence>
<reference evidence="2" key="1">
    <citation type="journal article" date="2019" name="Int. J. Syst. Evol. Microbiol.">
        <title>The Global Catalogue of Microorganisms (GCM) 10K type strain sequencing project: providing services to taxonomists for standard genome sequencing and annotation.</title>
        <authorList>
            <consortium name="The Broad Institute Genomics Platform"/>
            <consortium name="The Broad Institute Genome Sequencing Center for Infectious Disease"/>
            <person name="Wu L."/>
            <person name="Ma J."/>
        </authorList>
    </citation>
    <scope>NUCLEOTIDE SEQUENCE [LARGE SCALE GENOMIC DNA]</scope>
    <source>
        <strain evidence="2">CCUG 53903</strain>
    </source>
</reference>
<dbReference type="SUPFAM" id="SSF55961">
    <property type="entry name" value="Bet v1-like"/>
    <property type="match status" value="1"/>
</dbReference>
<keyword evidence="2" id="KW-1185">Reference proteome</keyword>
<dbReference type="EMBL" id="JBHSPA010000031">
    <property type="protein sequence ID" value="MFC5827624.1"/>
    <property type="molecule type" value="Genomic_DNA"/>
</dbReference>
<dbReference type="Proteomes" id="UP001596058">
    <property type="component" value="Unassembled WGS sequence"/>
</dbReference>
<dbReference type="Gene3D" id="3.30.530.20">
    <property type="match status" value="1"/>
</dbReference>
<dbReference type="InterPro" id="IPR019587">
    <property type="entry name" value="Polyketide_cyclase/dehydratase"/>
</dbReference>
<organism evidence="1 2">
    <name type="scientific">Nonomuraea insulae</name>
    <dbReference type="NCBI Taxonomy" id="1616787"/>
    <lineage>
        <taxon>Bacteria</taxon>
        <taxon>Bacillati</taxon>
        <taxon>Actinomycetota</taxon>
        <taxon>Actinomycetes</taxon>
        <taxon>Streptosporangiales</taxon>
        <taxon>Streptosporangiaceae</taxon>
        <taxon>Nonomuraea</taxon>
    </lineage>
</organism>
<protein>
    <submittedName>
        <fullName evidence="1">SRPBCC family protein</fullName>
    </submittedName>
</protein>